<dbReference type="RefSeq" id="WP_046428279.1">
    <property type="nucleotide sequence ID" value="NZ_LBDA02000059.1"/>
</dbReference>
<dbReference type="PANTHER" id="PTHR30346:SF29">
    <property type="entry name" value="LYSR SUBSTRATE-BINDING"/>
    <property type="match status" value="1"/>
</dbReference>
<dbReference type="PANTHER" id="PTHR30346">
    <property type="entry name" value="TRANSCRIPTIONAL DUAL REGULATOR HCAR-RELATED"/>
    <property type="match status" value="1"/>
</dbReference>
<keyword evidence="2" id="KW-0805">Transcription regulation</keyword>
<dbReference type="Gene3D" id="1.10.10.10">
    <property type="entry name" value="Winged helix-like DNA-binding domain superfamily/Winged helix DNA-binding domain"/>
    <property type="match status" value="1"/>
</dbReference>
<evidence type="ECO:0000313" key="6">
    <source>
        <dbReference type="EMBL" id="OIK24702.1"/>
    </source>
</evidence>
<dbReference type="SUPFAM" id="SSF53850">
    <property type="entry name" value="Periplasmic binding protein-like II"/>
    <property type="match status" value="1"/>
</dbReference>
<dbReference type="FunFam" id="1.10.10.10:FF:000001">
    <property type="entry name" value="LysR family transcriptional regulator"/>
    <property type="match status" value="1"/>
</dbReference>
<evidence type="ECO:0000313" key="7">
    <source>
        <dbReference type="Proteomes" id="UP000034838"/>
    </source>
</evidence>
<proteinExistence type="inferred from homology"/>
<dbReference type="OrthoDB" id="3286335at2"/>
<keyword evidence="3" id="KW-0238">DNA-binding</keyword>
<evidence type="ECO:0000256" key="1">
    <source>
        <dbReference type="ARBA" id="ARBA00009437"/>
    </source>
</evidence>
<dbReference type="EMBL" id="LBDA02000059">
    <property type="protein sequence ID" value="OIK24702.1"/>
    <property type="molecule type" value="Genomic_DNA"/>
</dbReference>
<protein>
    <recommendedName>
        <fullName evidence="5">HTH lysR-type domain-containing protein</fullName>
    </recommendedName>
</protein>
<reference evidence="6" key="1">
    <citation type="submission" date="2016-10" db="EMBL/GenBank/DDBJ databases">
        <title>Genome sequence of Streptomyces malaysiense MUSC 136.</title>
        <authorList>
            <person name="Lee L.-H."/>
            <person name="Ser H.-L."/>
        </authorList>
    </citation>
    <scope>NUCLEOTIDE SEQUENCE [LARGE SCALE GENOMIC DNA]</scope>
    <source>
        <strain evidence="6">MUSC 136</strain>
    </source>
</reference>
<dbReference type="InterPro" id="IPR005119">
    <property type="entry name" value="LysR_subst-bd"/>
</dbReference>
<comment type="similarity">
    <text evidence="1">Belongs to the LysR transcriptional regulatory family.</text>
</comment>
<dbReference type="InterPro" id="IPR036390">
    <property type="entry name" value="WH_DNA-bd_sf"/>
</dbReference>
<dbReference type="GO" id="GO:0003700">
    <property type="term" value="F:DNA-binding transcription factor activity"/>
    <property type="evidence" value="ECO:0007669"/>
    <property type="project" value="InterPro"/>
</dbReference>
<gene>
    <name evidence="6" type="ORF">VT52_025730</name>
</gene>
<organism evidence="6 7">
    <name type="scientific">Streptomyces malaysiense</name>
    <dbReference type="NCBI Taxonomy" id="1428626"/>
    <lineage>
        <taxon>Bacteria</taxon>
        <taxon>Bacillati</taxon>
        <taxon>Actinomycetota</taxon>
        <taxon>Actinomycetes</taxon>
        <taxon>Kitasatosporales</taxon>
        <taxon>Streptomycetaceae</taxon>
        <taxon>Streptomyces</taxon>
    </lineage>
</organism>
<dbReference type="GO" id="GO:0032993">
    <property type="term" value="C:protein-DNA complex"/>
    <property type="evidence" value="ECO:0007669"/>
    <property type="project" value="TreeGrafter"/>
</dbReference>
<dbReference type="InterPro" id="IPR036388">
    <property type="entry name" value="WH-like_DNA-bd_sf"/>
</dbReference>
<dbReference type="PRINTS" id="PR00039">
    <property type="entry name" value="HTHLYSR"/>
</dbReference>
<accession>A0A1J4PX74</accession>
<keyword evidence="7" id="KW-1185">Reference proteome</keyword>
<dbReference type="InterPro" id="IPR000847">
    <property type="entry name" value="LysR_HTH_N"/>
</dbReference>
<dbReference type="PROSITE" id="PS50931">
    <property type="entry name" value="HTH_LYSR"/>
    <property type="match status" value="1"/>
</dbReference>
<dbReference type="Pfam" id="PF00126">
    <property type="entry name" value="HTH_1"/>
    <property type="match status" value="1"/>
</dbReference>
<sequence>MEWSSTGLRVLRAVAETGSFTAAAAAVGYTQSAVSRQVAVLEQATGVQLFERRPGGVRLTAAGATFLRHASLALDEVDKAERLLHEPAPNRPALRLGVFTSFGAALVPEALELLRQRRPDIDVFTREGSTPALTRSLRAGTIDLAVISARPPYPSPDDQDPPLDLDVLVEGDLMVAVPAAGTIGRDGTATLAELQDAEWIAGPDRAGEPGIGVWPTLPRQPVIRHRPRDWMSKLHLVATGCGVTTVPPSLIGLLPEGVRLVRVMDSARVTRRVLLARLPGAPAADIPELTRCLHEAAERLPLP</sequence>
<dbReference type="Proteomes" id="UP000034838">
    <property type="component" value="Unassembled WGS sequence"/>
</dbReference>
<name>A0A1J4PX74_9ACTN</name>
<keyword evidence="4" id="KW-0804">Transcription</keyword>
<evidence type="ECO:0000256" key="4">
    <source>
        <dbReference type="ARBA" id="ARBA00023163"/>
    </source>
</evidence>
<dbReference type="SUPFAM" id="SSF46785">
    <property type="entry name" value="Winged helix' DNA-binding domain"/>
    <property type="match status" value="1"/>
</dbReference>
<evidence type="ECO:0000256" key="3">
    <source>
        <dbReference type="ARBA" id="ARBA00023125"/>
    </source>
</evidence>
<evidence type="ECO:0000256" key="2">
    <source>
        <dbReference type="ARBA" id="ARBA00023015"/>
    </source>
</evidence>
<comment type="caution">
    <text evidence="6">The sequence shown here is derived from an EMBL/GenBank/DDBJ whole genome shotgun (WGS) entry which is preliminary data.</text>
</comment>
<dbReference type="GO" id="GO:0003677">
    <property type="term" value="F:DNA binding"/>
    <property type="evidence" value="ECO:0007669"/>
    <property type="project" value="UniProtKB-KW"/>
</dbReference>
<dbReference type="AlphaFoldDB" id="A0A1J4PX74"/>
<dbReference type="Pfam" id="PF03466">
    <property type="entry name" value="LysR_substrate"/>
    <property type="match status" value="1"/>
</dbReference>
<feature type="domain" description="HTH lysR-type" evidence="5">
    <location>
        <begin position="1"/>
        <end position="60"/>
    </location>
</feature>
<evidence type="ECO:0000259" key="5">
    <source>
        <dbReference type="PROSITE" id="PS50931"/>
    </source>
</evidence>
<dbReference type="Gene3D" id="3.40.190.10">
    <property type="entry name" value="Periplasmic binding protein-like II"/>
    <property type="match status" value="2"/>
</dbReference>